<organism evidence="1">
    <name type="scientific">Picea glauca</name>
    <name type="common">White spruce</name>
    <name type="synonym">Pinus glauca</name>
    <dbReference type="NCBI Taxonomy" id="3330"/>
    <lineage>
        <taxon>Eukaryota</taxon>
        <taxon>Viridiplantae</taxon>
        <taxon>Streptophyta</taxon>
        <taxon>Embryophyta</taxon>
        <taxon>Tracheophyta</taxon>
        <taxon>Spermatophyta</taxon>
        <taxon>Pinopsida</taxon>
        <taxon>Pinidae</taxon>
        <taxon>Conifers I</taxon>
        <taxon>Pinales</taxon>
        <taxon>Pinaceae</taxon>
        <taxon>Picea</taxon>
    </lineage>
</organism>
<proteinExistence type="predicted"/>
<comment type="caution">
    <text evidence="1">The sequence shown here is derived from an EMBL/GenBank/DDBJ whole genome shotgun (WGS) entry which is preliminary data.</text>
</comment>
<sequence length="70" mass="7694">MLTNFIKGGTPPYLTISSNILKIIQQLSRLTRPTIRNALDLQVAKYSPNVYGSELEMQEDQGGISLITAA</sequence>
<gene>
    <name evidence="1" type="ORF">ABT39_MTgene2560</name>
</gene>
<keyword evidence="1" id="KW-0496">Mitochondrion</keyword>
<name>A0A124GMF2_PICGL</name>
<reference evidence="1" key="1">
    <citation type="journal article" date="2015" name="Genome Biol. Evol.">
        <title>Organellar Genomes of White Spruce (Picea glauca): Assembly and Annotation.</title>
        <authorList>
            <person name="Jackman S.D."/>
            <person name="Warren R.L."/>
            <person name="Gibb E.A."/>
            <person name="Vandervalk B.P."/>
            <person name="Mohamadi H."/>
            <person name="Chu J."/>
            <person name="Raymond A."/>
            <person name="Pleasance S."/>
            <person name="Coope R."/>
            <person name="Wildung M.R."/>
            <person name="Ritland C.E."/>
            <person name="Bousquet J."/>
            <person name="Jones S.J."/>
            <person name="Bohlmann J."/>
            <person name="Birol I."/>
        </authorList>
    </citation>
    <scope>NUCLEOTIDE SEQUENCE [LARGE SCALE GENOMIC DNA]</scope>
    <source>
        <tissue evidence="1">Flushing bud</tissue>
    </source>
</reference>
<evidence type="ECO:0000313" key="1">
    <source>
        <dbReference type="EMBL" id="KUM45458.1"/>
    </source>
</evidence>
<dbReference type="EMBL" id="LKAM01000018">
    <property type="protein sequence ID" value="KUM45458.1"/>
    <property type="molecule type" value="Genomic_DNA"/>
</dbReference>
<accession>A0A124GMF2</accession>
<geneLocation type="mitochondrion" evidence="1"/>
<dbReference type="AlphaFoldDB" id="A0A124GMF2"/>
<protein>
    <submittedName>
        <fullName evidence="1">Uncharacterized protein</fullName>
    </submittedName>
</protein>